<name>A0A2I2GQI8_9EURO</name>
<dbReference type="SMART" id="SM00906">
    <property type="entry name" value="Fungal_trans"/>
    <property type="match status" value="1"/>
</dbReference>
<feature type="compositionally biased region" description="Polar residues" evidence="7">
    <location>
        <begin position="135"/>
        <end position="150"/>
    </location>
</feature>
<dbReference type="GO" id="GO:0006351">
    <property type="term" value="P:DNA-templated transcription"/>
    <property type="evidence" value="ECO:0007669"/>
    <property type="project" value="InterPro"/>
</dbReference>
<accession>A0A2I2GQI8</accession>
<dbReference type="SUPFAM" id="SSF57701">
    <property type="entry name" value="Zn2/Cys6 DNA-binding domain"/>
    <property type="match status" value="1"/>
</dbReference>
<proteinExistence type="predicted"/>
<evidence type="ECO:0000256" key="5">
    <source>
        <dbReference type="ARBA" id="ARBA00023163"/>
    </source>
</evidence>
<dbReference type="STRING" id="1392250.A0A2I2GQI8"/>
<keyword evidence="5" id="KW-0804">Transcription</keyword>
<keyword evidence="3" id="KW-0805">Transcription regulation</keyword>
<sequence>MADLYDEQSQPSSNHTSALHSQHASMNLDAAAGHSDVDGFYVPRPKRIACVVCRRRKLRCDGRKPSCGTCARLGHECAYDEVRKKSGPKRGYVKQLEVETLLKTQEGGAPLPQTNDFSAPAPSELTSVPEPTVLPNGTSAPISPPEQTGNHPLPGQIYLPPPVRDSHNFAWDMISLGLEEPLPAREVIDELNQIYFEKIHPALPVLHRPRHLAAMDLAPNVRPPVCLQYITWSHAASVTDKYNNLHELFYQRARKYAELEEMKGLGEGVLSLACCQTWLLIGTYEFRMMCFPRAWLSVGKASRLSLMLGLNRIDGLGHGVKQSLPATSDWTEKEERRRVFWMAYCVDRFASVGTGWPVLFDDRDITTNLPASEEAFVKSQPQQTGSVSDIVDGDGIPTLSPFGSVVFMAYLFGRNLSHLHRPDPQDNEYDLNGVFWQRHRSHDNILLHFALAMPNHLRLPAGVADPNVIFCNMAIHTSTICLHQAAIFKAEKNKISEQIATESKRRCIVAADQISNIMKMISHMDLTIMNPFMAFCVYIAARVFVQYLKSRSDDSAARSSLQFLFSALGALKQKNPLTESFLVQLDVDIEGTALDDIRPRPLKKIRRAPSRTVSTDHPLSNKRALQSFV</sequence>
<keyword evidence="2" id="KW-0479">Metal-binding</keyword>
<feature type="region of interest" description="Disordered" evidence="7">
    <location>
        <begin position="106"/>
        <end position="154"/>
    </location>
</feature>
<dbReference type="Pfam" id="PF00172">
    <property type="entry name" value="Zn_clus"/>
    <property type="match status" value="1"/>
</dbReference>
<comment type="subcellular location">
    <subcellularLocation>
        <location evidence="1">Nucleus</location>
    </subcellularLocation>
</comment>
<dbReference type="VEuPathDB" id="FungiDB:P170DRAFT_33222"/>
<dbReference type="SMART" id="SM00066">
    <property type="entry name" value="GAL4"/>
    <property type="match status" value="1"/>
</dbReference>
<dbReference type="EMBL" id="MSFO01000001">
    <property type="protein sequence ID" value="PLB55143.1"/>
    <property type="molecule type" value="Genomic_DNA"/>
</dbReference>
<organism evidence="9 10">
    <name type="scientific">Aspergillus steynii IBT 23096</name>
    <dbReference type="NCBI Taxonomy" id="1392250"/>
    <lineage>
        <taxon>Eukaryota</taxon>
        <taxon>Fungi</taxon>
        <taxon>Dikarya</taxon>
        <taxon>Ascomycota</taxon>
        <taxon>Pezizomycotina</taxon>
        <taxon>Eurotiomycetes</taxon>
        <taxon>Eurotiomycetidae</taxon>
        <taxon>Eurotiales</taxon>
        <taxon>Aspergillaceae</taxon>
        <taxon>Aspergillus</taxon>
        <taxon>Aspergillus subgen. Circumdati</taxon>
    </lineage>
</organism>
<dbReference type="CDD" id="cd12148">
    <property type="entry name" value="fungal_TF_MHR"/>
    <property type="match status" value="1"/>
</dbReference>
<dbReference type="GO" id="GO:0008270">
    <property type="term" value="F:zinc ion binding"/>
    <property type="evidence" value="ECO:0007669"/>
    <property type="project" value="InterPro"/>
</dbReference>
<dbReference type="PANTHER" id="PTHR47338">
    <property type="entry name" value="ZN(II)2CYS6 TRANSCRIPTION FACTOR (EUROFUNG)-RELATED"/>
    <property type="match status" value="1"/>
</dbReference>
<dbReference type="PROSITE" id="PS00463">
    <property type="entry name" value="ZN2_CY6_FUNGAL_1"/>
    <property type="match status" value="1"/>
</dbReference>
<dbReference type="Proteomes" id="UP000234275">
    <property type="component" value="Unassembled WGS sequence"/>
</dbReference>
<feature type="compositionally biased region" description="Polar residues" evidence="7">
    <location>
        <begin position="7"/>
        <end position="22"/>
    </location>
</feature>
<dbReference type="AlphaFoldDB" id="A0A2I2GQI8"/>
<keyword evidence="6" id="KW-0539">Nucleus</keyword>
<feature type="region of interest" description="Disordered" evidence="7">
    <location>
        <begin position="1"/>
        <end position="22"/>
    </location>
</feature>
<dbReference type="CDD" id="cd00067">
    <property type="entry name" value="GAL4"/>
    <property type="match status" value="1"/>
</dbReference>
<dbReference type="GO" id="GO:0009893">
    <property type="term" value="P:positive regulation of metabolic process"/>
    <property type="evidence" value="ECO:0007669"/>
    <property type="project" value="UniProtKB-ARBA"/>
</dbReference>
<dbReference type="InterPro" id="IPR036864">
    <property type="entry name" value="Zn2-C6_fun-type_DNA-bd_sf"/>
</dbReference>
<gene>
    <name evidence="9" type="ORF">P170DRAFT_33222</name>
</gene>
<dbReference type="Pfam" id="PF04082">
    <property type="entry name" value="Fungal_trans"/>
    <property type="match status" value="1"/>
</dbReference>
<evidence type="ECO:0000313" key="10">
    <source>
        <dbReference type="Proteomes" id="UP000234275"/>
    </source>
</evidence>
<keyword evidence="4" id="KW-0238">DNA-binding</keyword>
<dbReference type="GeneID" id="36551070"/>
<dbReference type="GO" id="GO:0000981">
    <property type="term" value="F:DNA-binding transcription factor activity, RNA polymerase II-specific"/>
    <property type="evidence" value="ECO:0007669"/>
    <property type="project" value="InterPro"/>
</dbReference>
<evidence type="ECO:0000256" key="4">
    <source>
        <dbReference type="ARBA" id="ARBA00023125"/>
    </source>
</evidence>
<evidence type="ECO:0000259" key="8">
    <source>
        <dbReference type="PROSITE" id="PS50048"/>
    </source>
</evidence>
<evidence type="ECO:0000256" key="1">
    <source>
        <dbReference type="ARBA" id="ARBA00004123"/>
    </source>
</evidence>
<dbReference type="GO" id="GO:0003677">
    <property type="term" value="F:DNA binding"/>
    <property type="evidence" value="ECO:0007669"/>
    <property type="project" value="UniProtKB-KW"/>
</dbReference>
<dbReference type="RefSeq" id="XP_024710445.1">
    <property type="nucleotide sequence ID" value="XM_024843370.1"/>
</dbReference>
<dbReference type="OrthoDB" id="5600212at2759"/>
<dbReference type="Gene3D" id="4.10.240.10">
    <property type="entry name" value="Zn(2)-C6 fungal-type DNA-binding domain"/>
    <property type="match status" value="1"/>
</dbReference>
<dbReference type="InterPro" id="IPR050815">
    <property type="entry name" value="TF_fung"/>
</dbReference>
<feature type="domain" description="Zn(2)-C6 fungal-type" evidence="8">
    <location>
        <begin position="49"/>
        <end position="79"/>
    </location>
</feature>
<protein>
    <recommendedName>
        <fullName evidence="8">Zn(2)-C6 fungal-type domain-containing protein</fullName>
    </recommendedName>
</protein>
<dbReference type="InterPro" id="IPR001138">
    <property type="entry name" value="Zn2Cys6_DnaBD"/>
</dbReference>
<keyword evidence="10" id="KW-1185">Reference proteome</keyword>
<comment type="caution">
    <text evidence="9">The sequence shown here is derived from an EMBL/GenBank/DDBJ whole genome shotgun (WGS) entry which is preliminary data.</text>
</comment>
<dbReference type="PROSITE" id="PS50048">
    <property type="entry name" value="ZN2_CY6_FUNGAL_2"/>
    <property type="match status" value="1"/>
</dbReference>
<dbReference type="PANTHER" id="PTHR47338:SF10">
    <property type="entry name" value="TRANSCRIPTION FACTOR DOMAIN-CONTAINING PROTEIN-RELATED"/>
    <property type="match status" value="1"/>
</dbReference>
<dbReference type="GO" id="GO:0005634">
    <property type="term" value="C:nucleus"/>
    <property type="evidence" value="ECO:0007669"/>
    <property type="project" value="UniProtKB-SubCell"/>
</dbReference>
<dbReference type="InterPro" id="IPR007219">
    <property type="entry name" value="XnlR_reg_dom"/>
</dbReference>
<evidence type="ECO:0000256" key="7">
    <source>
        <dbReference type="SAM" id="MobiDB-lite"/>
    </source>
</evidence>
<evidence type="ECO:0000256" key="2">
    <source>
        <dbReference type="ARBA" id="ARBA00022723"/>
    </source>
</evidence>
<evidence type="ECO:0000256" key="3">
    <source>
        <dbReference type="ARBA" id="ARBA00023015"/>
    </source>
</evidence>
<evidence type="ECO:0000313" key="9">
    <source>
        <dbReference type="EMBL" id="PLB55143.1"/>
    </source>
</evidence>
<reference evidence="9 10" key="1">
    <citation type="submission" date="2016-12" db="EMBL/GenBank/DDBJ databases">
        <title>The genomes of Aspergillus section Nigri reveals drivers in fungal speciation.</title>
        <authorList>
            <consortium name="DOE Joint Genome Institute"/>
            <person name="Vesth T.C."/>
            <person name="Nybo J."/>
            <person name="Theobald S."/>
            <person name="Brandl J."/>
            <person name="Frisvad J.C."/>
            <person name="Nielsen K.F."/>
            <person name="Lyhne E.K."/>
            <person name="Kogle M.E."/>
            <person name="Kuo A."/>
            <person name="Riley R."/>
            <person name="Clum A."/>
            <person name="Nolan M."/>
            <person name="Lipzen A."/>
            <person name="Salamov A."/>
            <person name="Henrissat B."/>
            <person name="Wiebenga A."/>
            <person name="De Vries R.P."/>
            <person name="Grigoriev I.V."/>
            <person name="Mortensen U.H."/>
            <person name="Andersen M.R."/>
            <person name="Baker S.E."/>
        </authorList>
    </citation>
    <scope>NUCLEOTIDE SEQUENCE [LARGE SCALE GENOMIC DNA]</scope>
    <source>
        <strain evidence="9 10">IBT 23096</strain>
    </source>
</reference>
<evidence type="ECO:0000256" key="6">
    <source>
        <dbReference type="ARBA" id="ARBA00023242"/>
    </source>
</evidence>